<dbReference type="InterPro" id="IPR036687">
    <property type="entry name" value="DinI-like_sf"/>
</dbReference>
<dbReference type="SUPFAM" id="SSF54857">
    <property type="entry name" value="DNA damage-inducible protein DinI"/>
    <property type="match status" value="1"/>
</dbReference>
<dbReference type="InterPro" id="IPR010391">
    <property type="entry name" value="DNA_damage-inducible_DinI-like"/>
</dbReference>
<dbReference type="GO" id="GO:0009432">
    <property type="term" value="P:SOS response"/>
    <property type="evidence" value="ECO:0007669"/>
    <property type="project" value="TreeGrafter"/>
</dbReference>
<dbReference type="EMBL" id="LS483470">
    <property type="protein sequence ID" value="SQI39070.1"/>
    <property type="molecule type" value="Genomic_DNA"/>
</dbReference>
<dbReference type="Gene3D" id="3.30.910.10">
    <property type="entry name" value="DinI-like"/>
    <property type="match status" value="1"/>
</dbReference>
<proteinExistence type="predicted"/>
<dbReference type="RefSeq" id="WP_111739901.1">
    <property type="nucleotide sequence ID" value="NZ_LR698987.1"/>
</dbReference>
<name>A0A2X4V1B7_9GAMM</name>
<organism evidence="1 2">
    <name type="scientific">Leminorella richardii</name>
    <dbReference type="NCBI Taxonomy" id="158841"/>
    <lineage>
        <taxon>Bacteria</taxon>
        <taxon>Pseudomonadati</taxon>
        <taxon>Pseudomonadota</taxon>
        <taxon>Gammaproteobacteria</taxon>
        <taxon>Enterobacterales</taxon>
        <taxon>Budviciaceae</taxon>
        <taxon>Leminorella</taxon>
    </lineage>
</organism>
<sequence length="80" mass="9197">MQVEISIRKEDVLPNGAEAALKEELEKRLFCHFADVRVRVRRGSANDITVLGGMKSDKELVSEILQQTWESADDWFEAYQ</sequence>
<keyword evidence="2" id="KW-1185">Reference proteome</keyword>
<dbReference type="PANTHER" id="PTHR36572:SF2">
    <property type="entry name" value="DNA DAMAGE-INDUCIBLE PROTEIN I"/>
    <property type="match status" value="1"/>
</dbReference>
<dbReference type="OrthoDB" id="6590090at2"/>
<dbReference type="Proteomes" id="UP000249005">
    <property type="component" value="Chromosome 1"/>
</dbReference>
<dbReference type="Pfam" id="PF06183">
    <property type="entry name" value="DinI"/>
    <property type="match status" value="1"/>
</dbReference>
<reference evidence="1 2" key="1">
    <citation type="submission" date="2018-06" db="EMBL/GenBank/DDBJ databases">
        <authorList>
            <consortium name="Pathogen Informatics"/>
            <person name="Doyle S."/>
        </authorList>
    </citation>
    <scope>NUCLEOTIDE SEQUENCE [LARGE SCALE GENOMIC DNA]</scope>
    <source>
        <strain evidence="1 2">NCTC12151</strain>
    </source>
</reference>
<evidence type="ECO:0000313" key="1">
    <source>
        <dbReference type="EMBL" id="SQI39070.1"/>
    </source>
</evidence>
<accession>A0A2X4V1B7</accession>
<dbReference type="PANTHER" id="PTHR36572">
    <property type="entry name" value="DNA DAMAGE-INDUCIBLE PROTEIN I-RELATED"/>
    <property type="match status" value="1"/>
</dbReference>
<evidence type="ECO:0000313" key="2">
    <source>
        <dbReference type="Proteomes" id="UP000249005"/>
    </source>
</evidence>
<protein>
    <submittedName>
        <fullName evidence="1">DNA-damage-inducible protein I</fullName>
    </submittedName>
</protein>
<dbReference type="KEGG" id="lri:NCTC12151_01298"/>
<dbReference type="AlphaFoldDB" id="A0A2X4V1B7"/>
<gene>
    <name evidence="1" type="primary">dinI</name>
    <name evidence="1" type="ORF">NCTC12151_01298</name>
</gene>